<keyword evidence="1" id="KW-0433">Leucine-rich repeat</keyword>
<organism evidence="5 6">
    <name type="scientific">Chitinophaga filiformis</name>
    <name type="common">Myxococcus filiformis</name>
    <name type="synonym">Flexibacter filiformis</name>
    <dbReference type="NCBI Taxonomy" id="104663"/>
    <lineage>
        <taxon>Bacteria</taxon>
        <taxon>Pseudomonadati</taxon>
        <taxon>Bacteroidota</taxon>
        <taxon>Chitinophagia</taxon>
        <taxon>Chitinophagales</taxon>
        <taxon>Chitinophagaceae</taxon>
        <taxon>Chitinophaga</taxon>
    </lineage>
</organism>
<accession>A0A1G7H0X5</accession>
<evidence type="ECO:0000256" key="3">
    <source>
        <dbReference type="SAM" id="SignalP"/>
    </source>
</evidence>
<feature type="domain" description="Disease resistance R13L4/SHOC-2-like LRR" evidence="4">
    <location>
        <begin position="370"/>
        <end position="451"/>
    </location>
</feature>
<dbReference type="GO" id="GO:0005737">
    <property type="term" value="C:cytoplasm"/>
    <property type="evidence" value="ECO:0007669"/>
    <property type="project" value="TreeGrafter"/>
</dbReference>
<evidence type="ECO:0000313" key="6">
    <source>
        <dbReference type="Proteomes" id="UP000199045"/>
    </source>
</evidence>
<evidence type="ECO:0000256" key="2">
    <source>
        <dbReference type="ARBA" id="ARBA00022737"/>
    </source>
</evidence>
<evidence type="ECO:0000259" key="4">
    <source>
        <dbReference type="Pfam" id="PF23598"/>
    </source>
</evidence>
<dbReference type="AlphaFoldDB" id="A0A1G7H0X5"/>
<proteinExistence type="predicted"/>
<dbReference type="SMART" id="SM00364">
    <property type="entry name" value="LRR_BAC"/>
    <property type="match status" value="4"/>
</dbReference>
<dbReference type="InterPro" id="IPR003591">
    <property type="entry name" value="Leu-rich_rpt_typical-subtyp"/>
</dbReference>
<dbReference type="SMART" id="SM00369">
    <property type="entry name" value="LRR_TYP"/>
    <property type="match status" value="6"/>
</dbReference>
<feature type="domain" description="Disease resistance R13L4/SHOC-2-like LRR" evidence="4">
    <location>
        <begin position="610"/>
        <end position="707"/>
    </location>
</feature>
<dbReference type="SUPFAM" id="SSF48371">
    <property type="entry name" value="ARM repeat"/>
    <property type="match status" value="1"/>
</dbReference>
<dbReference type="STRING" id="104663.SAMN04488121_101251"/>
<gene>
    <name evidence="5" type="ORF">SAMN04488121_101251</name>
</gene>
<dbReference type="OrthoDB" id="1148122at2"/>
<evidence type="ECO:0000313" key="5">
    <source>
        <dbReference type="EMBL" id="SDE93974.1"/>
    </source>
</evidence>
<reference evidence="5 6" key="1">
    <citation type="submission" date="2016-10" db="EMBL/GenBank/DDBJ databases">
        <authorList>
            <person name="de Groot N.N."/>
        </authorList>
    </citation>
    <scope>NUCLEOTIDE SEQUENCE [LARGE SCALE GENOMIC DNA]</scope>
    <source>
        <strain evidence="5 6">DSM 527</strain>
    </source>
</reference>
<name>A0A1G7H0X5_CHIFI</name>
<dbReference type="PROSITE" id="PS51450">
    <property type="entry name" value="LRR"/>
    <property type="match status" value="2"/>
</dbReference>
<keyword evidence="3" id="KW-0732">Signal</keyword>
<dbReference type="Gene3D" id="3.80.10.10">
    <property type="entry name" value="Ribonuclease Inhibitor"/>
    <property type="match status" value="2"/>
</dbReference>
<protein>
    <submittedName>
        <fullName evidence="5">Leucine-rich repeat (LRR) protein</fullName>
    </submittedName>
</protein>
<dbReference type="InterPro" id="IPR032675">
    <property type="entry name" value="LRR_dom_sf"/>
</dbReference>
<dbReference type="Proteomes" id="UP000199045">
    <property type="component" value="Unassembled WGS sequence"/>
</dbReference>
<dbReference type="InterPro" id="IPR011989">
    <property type="entry name" value="ARM-like"/>
</dbReference>
<dbReference type="Gene3D" id="1.25.10.10">
    <property type="entry name" value="Leucine-rich Repeat Variant"/>
    <property type="match status" value="1"/>
</dbReference>
<dbReference type="Pfam" id="PF23598">
    <property type="entry name" value="LRR_14"/>
    <property type="match status" value="2"/>
</dbReference>
<dbReference type="PANTHER" id="PTHR48051">
    <property type="match status" value="1"/>
</dbReference>
<dbReference type="InterPro" id="IPR050216">
    <property type="entry name" value="LRR_domain-containing"/>
</dbReference>
<feature type="chain" id="PRO_5011574474" evidence="3">
    <location>
        <begin position="24"/>
        <end position="733"/>
    </location>
</feature>
<dbReference type="Pfam" id="PF13646">
    <property type="entry name" value="HEAT_2"/>
    <property type="match status" value="1"/>
</dbReference>
<dbReference type="InterPro" id="IPR001611">
    <property type="entry name" value="Leu-rich_rpt"/>
</dbReference>
<keyword evidence="2" id="KW-0677">Repeat</keyword>
<dbReference type="PANTHER" id="PTHR48051:SF1">
    <property type="entry name" value="RAS SUPPRESSOR PROTEIN 1"/>
    <property type="match status" value="1"/>
</dbReference>
<dbReference type="InterPro" id="IPR016024">
    <property type="entry name" value="ARM-type_fold"/>
</dbReference>
<feature type="signal peptide" evidence="3">
    <location>
        <begin position="1"/>
        <end position="23"/>
    </location>
</feature>
<sequence>MKSCRHILLIVSLLLSLSNVIKGSSWQDPYWNDGLKQASLIATGHVTNTKDGHLWITLNKVYKGSSSSQETIDIALYGSEDEESTPRLAVSTPLLVVLTKDTTTGKYTVFTPSFGIYPIKDSAVWLPLQDPVRYSEVSLDLVDQLIRLTTSPTRFVTDSLRKTARTKLAGQDIFSKKDNDLMQQNLMLQLLARTSKKEDIPVVIRFLKSPYWMIQSSAIQALGHIASPAVIPYLTEVIKNGTSNYVLSIAGKALWQSGGISEKWLKKRVSQLSPETVILARDFMNPIRNSLPGPRYSLIAAIMRAEGNKASYDSLLSQAEAWLKKNPHIYISPLENAKTYYGFQEARTRPVDSVFILNFNTDTFSVFPQEIFKYRKLRQLALGGCLIKHLPDSIDLLSDLEILQIEGDSLETLPAGFFRLKNLRKLQLSDMKLDSLPTAIGQLTQLERFSYMGDALHTLPESIEKLTQLRELNLRMAGIDSLPQAIALLPALKEIELYGNRLTHIPEPLLHNASVTMIHLGSNDISSIPANLSDMKSLRYLDLSYNPLPLRERARIDSSYKGIVINTETYDGRAYSIEDAIEHSEMAGSVQVSNSNVSPDFDFSVLTNTSYLGLKNNKLKKFPESICKLTTLEALRLDNNNITTIPDCIANMKGLKRIFLMDNDITTLPAAMAQMEQLEELYLFQNKLTDLPDWVGKLKNLKELSIAGNPISAENKVKIKSWFAGRDVLLFID</sequence>
<dbReference type="Pfam" id="PF13855">
    <property type="entry name" value="LRR_8"/>
    <property type="match status" value="1"/>
</dbReference>
<dbReference type="SUPFAM" id="SSF52047">
    <property type="entry name" value="RNI-like"/>
    <property type="match status" value="1"/>
</dbReference>
<evidence type="ECO:0000256" key="1">
    <source>
        <dbReference type="ARBA" id="ARBA00022614"/>
    </source>
</evidence>
<dbReference type="EMBL" id="FNBN01000001">
    <property type="protein sequence ID" value="SDE93974.1"/>
    <property type="molecule type" value="Genomic_DNA"/>
</dbReference>
<dbReference type="InterPro" id="IPR055414">
    <property type="entry name" value="LRR_R13L4/SHOC2-like"/>
</dbReference>